<name>A0A1E7DPX0_9BACI</name>
<comment type="caution">
    <text evidence="1">The sequence shown here is derived from an EMBL/GenBank/DDBJ whole genome shotgun (WGS) entry which is preliminary data.</text>
</comment>
<sequence length="59" mass="6849">MPDFFTKDVLDAARMLYEGGAYSYGYYHTYKVEMDAYFLVGNVYSVKQRNGFISSQRAL</sequence>
<gene>
    <name evidence="1" type="ORF">BA724_03770</name>
</gene>
<keyword evidence="2" id="KW-1185">Reference proteome</keyword>
<evidence type="ECO:0000313" key="2">
    <source>
        <dbReference type="Proteomes" id="UP000095658"/>
    </source>
</evidence>
<evidence type="ECO:0000313" key="1">
    <source>
        <dbReference type="EMBL" id="OES45137.1"/>
    </source>
</evidence>
<protein>
    <submittedName>
        <fullName evidence="1">Uncharacterized protein</fullName>
    </submittedName>
</protein>
<reference evidence="1 2" key="1">
    <citation type="submission" date="2016-06" db="EMBL/GenBank/DDBJ databases">
        <title>Domibacillus iocasae genome sequencing.</title>
        <authorList>
            <person name="Verma A."/>
            <person name="Pal Y."/>
            <person name="Ojha A.K."/>
            <person name="Krishnamurthi S."/>
        </authorList>
    </citation>
    <scope>NUCLEOTIDE SEQUENCE [LARGE SCALE GENOMIC DNA]</scope>
    <source>
        <strain evidence="1 2">DSM 29979</strain>
    </source>
</reference>
<dbReference type="Proteomes" id="UP000095658">
    <property type="component" value="Unassembled WGS sequence"/>
</dbReference>
<dbReference type="AlphaFoldDB" id="A0A1E7DPX0"/>
<proteinExistence type="predicted"/>
<dbReference type="EMBL" id="MAMP01000020">
    <property type="protein sequence ID" value="OES45137.1"/>
    <property type="molecule type" value="Genomic_DNA"/>
</dbReference>
<organism evidence="1 2">
    <name type="scientific">Domibacillus iocasae</name>
    <dbReference type="NCBI Taxonomy" id="1714016"/>
    <lineage>
        <taxon>Bacteria</taxon>
        <taxon>Bacillati</taxon>
        <taxon>Bacillota</taxon>
        <taxon>Bacilli</taxon>
        <taxon>Bacillales</taxon>
        <taxon>Bacillaceae</taxon>
        <taxon>Domibacillus</taxon>
    </lineage>
</organism>
<dbReference type="STRING" id="1714016.BA724_03770"/>
<accession>A0A1E7DPX0</accession>